<dbReference type="AlphaFoldDB" id="A0A5C6DWR2"/>
<comment type="caution">
    <text evidence="1">The sequence shown here is derived from an EMBL/GenBank/DDBJ whole genome shotgun (WGS) entry which is preliminary data.</text>
</comment>
<dbReference type="EMBL" id="SJPV01000002">
    <property type="protein sequence ID" value="TWU40825.1"/>
    <property type="molecule type" value="Genomic_DNA"/>
</dbReference>
<evidence type="ECO:0000313" key="2">
    <source>
        <dbReference type="Proteomes" id="UP000319143"/>
    </source>
</evidence>
<gene>
    <name evidence="1" type="ORF">Poly41_16600</name>
</gene>
<sequence>MRLITVKAVLRHSIAANETKIHGIIETIAYKTKTLAVFE</sequence>
<organism evidence="1 2">
    <name type="scientific">Novipirellula artificiosorum</name>
    <dbReference type="NCBI Taxonomy" id="2528016"/>
    <lineage>
        <taxon>Bacteria</taxon>
        <taxon>Pseudomonadati</taxon>
        <taxon>Planctomycetota</taxon>
        <taxon>Planctomycetia</taxon>
        <taxon>Pirellulales</taxon>
        <taxon>Pirellulaceae</taxon>
        <taxon>Novipirellula</taxon>
    </lineage>
</organism>
<reference evidence="1 2" key="1">
    <citation type="submission" date="2019-02" db="EMBL/GenBank/DDBJ databases">
        <title>Deep-cultivation of Planctomycetes and their phenomic and genomic characterization uncovers novel biology.</title>
        <authorList>
            <person name="Wiegand S."/>
            <person name="Jogler M."/>
            <person name="Boedeker C."/>
            <person name="Pinto D."/>
            <person name="Vollmers J."/>
            <person name="Rivas-Marin E."/>
            <person name="Kohn T."/>
            <person name="Peeters S.H."/>
            <person name="Heuer A."/>
            <person name="Rast P."/>
            <person name="Oberbeckmann S."/>
            <person name="Bunk B."/>
            <person name="Jeske O."/>
            <person name="Meyerdierks A."/>
            <person name="Storesund J.E."/>
            <person name="Kallscheuer N."/>
            <person name="Luecker S."/>
            <person name="Lage O.M."/>
            <person name="Pohl T."/>
            <person name="Merkel B.J."/>
            <person name="Hornburger P."/>
            <person name="Mueller R.-W."/>
            <person name="Bruemmer F."/>
            <person name="Labrenz M."/>
            <person name="Spormann A.M."/>
            <person name="Op Den Camp H."/>
            <person name="Overmann J."/>
            <person name="Amann R."/>
            <person name="Jetten M.S.M."/>
            <person name="Mascher T."/>
            <person name="Medema M.H."/>
            <person name="Devos D.P."/>
            <person name="Kaster A.-K."/>
            <person name="Ovreas L."/>
            <person name="Rohde M."/>
            <person name="Galperin M.Y."/>
            <person name="Jogler C."/>
        </authorList>
    </citation>
    <scope>NUCLEOTIDE SEQUENCE [LARGE SCALE GENOMIC DNA]</scope>
    <source>
        <strain evidence="1 2">Poly41</strain>
    </source>
</reference>
<accession>A0A5C6DWR2</accession>
<evidence type="ECO:0000313" key="1">
    <source>
        <dbReference type="EMBL" id="TWU40825.1"/>
    </source>
</evidence>
<protein>
    <submittedName>
        <fullName evidence="1">Uncharacterized protein</fullName>
    </submittedName>
</protein>
<name>A0A5C6DWR2_9BACT</name>
<keyword evidence="2" id="KW-1185">Reference proteome</keyword>
<dbReference type="Proteomes" id="UP000319143">
    <property type="component" value="Unassembled WGS sequence"/>
</dbReference>
<proteinExistence type="predicted"/>